<feature type="signal peptide" evidence="1">
    <location>
        <begin position="1"/>
        <end position="20"/>
    </location>
</feature>
<organism evidence="2 3">
    <name type="scientific">Candidatus Geothrix odensensis</name>
    <dbReference type="NCBI Taxonomy" id="2954440"/>
    <lineage>
        <taxon>Bacteria</taxon>
        <taxon>Pseudomonadati</taxon>
        <taxon>Acidobacteriota</taxon>
        <taxon>Holophagae</taxon>
        <taxon>Holophagales</taxon>
        <taxon>Holophagaceae</taxon>
        <taxon>Geothrix</taxon>
    </lineage>
</organism>
<dbReference type="AlphaFoldDB" id="A0A936K518"/>
<dbReference type="SUPFAM" id="SSF49354">
    <property type="entry name" value="PapD-like"/>
    <property type="match status" value="1"/>
</dbReference>
<comment type="caution">
    <text evidence="2">The sequence shown here is derived from an EMBL/GenBank/DDBJ whole genome shotgun (WGS) entry which is preliminary data.</text>
</comment>
<sequence>MSLPTSAVLAILLAVASLGAQSPPPPAPEAAPPKGEGDLMVLPTRVVLEGRERSAEVFLKNYGSEKATYRVFFREMRMTPEGTLENRDKAPEEQTAADVIRYSPRQVELAPGETQVVRIQVRIPEGLPAGEYRSHLNFQAVPKVAPPSLAPLENDKAVHFKLIPIYGISIPVIVRHGEVVAEGGISAIRCFQDAKLAAGATILEFKFDRKGNRSLLADVTVTVDSGGPLKPGTLLQEAKGVAVYNGLDFRLIRMPLLGAPKGTQLNATRLKIVLTYRDLKKLPVVAFHTVDI</sequence>
<gene>
    <name evidence="2" type="ORF">IPN91_00515</name>
</gene>
<evidence type="ECO:0000313" key="3">
    <source>
        <dbReference type="Proteomes" id="UP000709959"/>
    </source>
</evidence>
<evidence type="ECO:0000313" key="2">
    <source>
        <dbReference type="EMBL" id="MBK8571129.1"/>
    </source>
</evidence>
<dbReference type="EMBL" id="JADKCH010000001">
    <property type="protein sequence ID" value="MBK8571129.1"/>
    <property type="molecule type" value="Genomic_DNA"/>
</dbReference>
<protein>
    <submittedName>
        <fullName evidence="2">Fimbria/pilus periplasmic chaperone</fullName>
    </submittedName>
</protein>
<proteinExistence type="predicted"/>
<feature type="chain" id="PRO_5037233195" evidence="1">
    <location>
        <begin position="21"/>
        <end position="292"/>
    </location>
</feature>
<keyword evidence="1" id="KW-0732">Signal</keyword>
<evidence type="ECO:0000256" key="1">
    <source>
        <dbReference type="SAM" id="SignalP"/>
    </source>
</evidence>
<dbReference type="Proteomes" id="UP000709959">
    <property type="component" value="Unassembled WGS sequence"/>
</dbReference>
<reference evidence="2 3" key="1">
    <citation type="submission" date="2020-10" db="EMBL/GenBank/DDBJ databases">
        <title>Connecting structure to function with the recovery of over 1000 high-quality activated sludge metagenome-assembled genomes encoding full-length rRNA genes using long-read sequencing.</title>
        <authorList>
            <person name="Singleton C.M."/>
            <person name="Petriglieri F."/>
            <person name="Kristensen J.M."/>
            <person name="Kirkegaard R.H."/>
            <person name="Michaelsen T.Y."/>
            <person name="Andersen M.H."/>
            <person name="Karst S.M."/>
            <person name="Dueholm M.S."/>
            <person name="Nielsen P.H."/>
            <person name="Albertsen M."/>
        </authorList>
    </citation>
    <scope>NUCLEOTIDE SEQUENCE [LARGE SCALE GENOMIC DNA]</scope>
    <source>
        <strain evidence="2">OdNE_18-Q3-R46-58_MAXAC.008</strain>
    </source>
</reference>
<dbReference type="InterPro" id="IPR008962">
    <property type="entry name" value="PapD-like_sf"/>
</dbReference>
<accession>A0A936K518</accession>
<name>A0A936K518_9BACT</name>